<dbReference type="EMBL" id="FR824092">
    <property type="protein sequence ID" value="CCA18252.1"/>
    <property type="molecule type" value="Genomic_DNA"/>
</dbReference>
<feature type="compositionally biased region" description="Polar residues" evidence="1">
    <location>
        <begin position="94"/>
        <end position="115"/>
    </location>
</feature>
<organism evidence="2">
    <name type="scientific">Albugo laibachii Nc14</name>
    <dbReference type="NCBI Taxonomy" id="890382"/>
    <lineage>
        <taxon>Eukaryota</taxon>
        <taxon>Sar</taxon>
        <taxon>Stramenopiles</taxon>
        <taxon>Oomycota</taxon>
        <taxon>Peronosporomycetes</taxon>
        <taxon>Albuginales</taxon>
        <taxon>Albuginaceae</taxon>
        <taxon>Albugo</taxon>
    </lineage>
</organism>
<dbReference type="HOGENOM" id="CLU_1470742_0_0_1"/>
<sequence length="184" mass="20293">MEAWIFLDHSFKVASIRKDGDTNKSSSYVRNVSMEMEVIILRPIWSSLVPFRNRDYNIGDGIKKRGVTHLDVPSTGYETQSSSSVMTTQQPPSLLTQSPTLISSARNPSVVNNNPPARPTPTLIQNQKPNGRLPGSGPNQNPNTHQYPSETPTTFSNARNNENPAINTSLSSSTTQTRAQLLRT</sequence>
<evidence type="ECO:0000313" key="2">
    <source>
        <dbReference type="EMBL" id="CCA18252.1"/>
    </source>
</evidence>
<name>F0WAT0_9STRA</name>
<gene>
    <name evidence="2" type="primary">AlNc14C47G3793</name>
    <name evidence="2" type="ORF">ALNC14_043950</name>
</gene>
<feature type="region of interest" description="Disordered" evidence="1">
    <location>
        <begin position="72"/>
        <end position="184"/>
    </location>
</feature>
<reference evidence="2" key="2">
    <citation type="submission" date="2011-02" db="EMBL/GenBank/DDBJ databases">
        <authorList>
            <person name="MacLean D."/>
        </authorList>
    </citation>
    <scope>NUCLEOTIDE SEQUENCE</scope>
</reference>
<proteinExistence type="predicted"/>
<dbReference type="AlphaFoldDB" id="F0WAT0"/>
<evidence type="ECO:0000256" key="1">
    <source>
        <dbReference type="SAM" id="MobiDB-lite"/>
    </source>
</evidence>
<feature type="compositionally biased region" description="Low complexity" evidence="1">
    <location>
        <begin position="79"/>
        <end position="93"/>
    </location>
</feature>
<reference evidence="2" key="1">
    <citation type="journal article" date="2011" name="PLoS Biol.">
        <title>Gene gain and loss during evolution of obligate parasitism in the white rust pathogen of Arabidopsis thaliana.</title>
        <authorList>
            <person name="Kemen E."/>
            <person name="Gardiner A."/>
            <person name="Schultz-Larsen T."/>
            <person name="Kemen A.C."/>
            <person name="Balmuth A.L."/>
            <person name="Robert-Seilaniantz A."/>
            <person name="Bailey K."/>
            <person name="Holub E."/>
            <person name="Studholme D.J."/>
            <person name="Maclean D."/>
            <person name="Jones J.D."/>
        </authorList>
    </citation>
    <scope>NUCLEOTIDE SEQUENCE</scope>
</reference>
<protein>
    <submittedName>
        <fullName evidence="2">AlNc14C47G3793 protein</fullName>
    </submittedName>
</protein>
<feature type="compositionally biased region" description="Polar residues" evidence="1">
    <location>
        <begin position="137"/>
        <end position="184"/>
    </location>
</feature>
<accession>F0WAT0</accession>